<evidence type="ECO:0000313" key="2">
    <source>
        <dbReference type="Proteomes" id="UP000466730"/>
    </source>
</evidence>
<dbReference type="EMBL" id="WJPO01000034">
    <property type="protein sequence ID" value="MRH22597.1"/>
    <property type="molecule type" value="Genomic_DNA"/>
</dbReference>
<proteinExistence type="predicted"/>
<dbReference type="Pfam" id="PF06897">
    <property type="entry name" value="DUF1269"/>
    <property type="match status" value="1"/>
</dbReference>
<accession>A0A844BRN1</accession>
<dbReference type="Proteomes" id="UP000466730">
    <property type="component" value="Unassembled WGS sequence"/>
</dbReference>
<keyword evidence="2" id="KW-1185">Reference proteome</keyword>
<dbReference type="OrthoDB" id="275223at2"/>
<dbReference type="InterPro" id="IPR009200">
    <property type="entry name" value="DUF1269_membrane"/>
</dbReference>
<dbReference type="RefSeq" id="WP_153749871.1">
    <property type="nucleotide sequence ID" value="NZ_BAAADI010000028.1"/>
</dbReference>
<evidence type="ECO:0000313" key="1">
    <source>
        <dbReference type="EMBL" id="MRH22597.1"/>
    </source>
</evidence>
<reference evidence="1 2" key="1">
    <citation type="submission" date="2019-11" db="EMBL/GenBank/DDBJ databases">
        <title>Draft Whole-Genome sequence of the marine photosynthetic bacterium Rhodovulum strictum DSM 11289.</title>
        <authorList>
            <person name="Kyndt J.A."/>
            <person name="Meyer T.E."/>
        </authorList>
    </citation>
    <scope>NUCLEOTIDE SEQUENCE [LARGE SCALE GENOMIC DNA]</scope>
    <source>
        <strain evidence="1 2">DSM 11289</strain>
    </source>
</reference>
<name>A0A844BRN1_9RHOB</name>
<dbReference type="AlphaFoldDB" id="A0A844BRN1"/>
<sequence>MAELVVLDFDGLETADTVLGKLRELRKAHLIDLLDAVVVIRPQGGDIQIKQSVNLTALGASQGLTTGALLGGLAGLLVLNPLAGFALGGAAGAAMGALGGKLSDFGINDGFIREFGQTVAPGTSALFLLIAKATTDKVVAEIRDYRPRVLKTSLSAEQEEGLREALAAAEA</sequence>
<comment type="caution">
    <text evidence="1">The sequence shown here is derived from an EMBL/GenBank/DDBJ whole genome shotgun (WGS) entry which is preliminary data.</text>
</comment>
<protein>
    <submittedName>
        <fullName evidence="1">DUF1269 domain-containing protein</fullName>
    </submittedName>
</protein>
<gene>
    <name evidence="1" type="ORF">GH815_16590</name>
</gene>
<organism evidence="1 2">
    <name type="scientific">Rhodovulum strictum</name>
    <dbReference type="NCBI Taxonomy" id="58314"/>
    <lineage>
        <taxon>Bacteria</taxon>
        <taxon>Pseudomonadati</taxon>
        <taxon>Pseudomonadota</taxon>
        <taxon>Alphaproteobacteria</taxon>
        <taxon>Rhodobacterales</taxon>
        <taxon>Paracoccaceae</taxon>
        <taxon>Rhodovulum</taxon>
    </lineage>
</organism>